<comment type="catalytic activity">
    <reaction evidence="8">
        <text>N-terminal L-seryl-L-prolyl-L-lysyl-[protein] + 3 S-adenosyl-L-methionine = N-terminal N,N,N-trimethyl-L-seryl-L-prolyl-L-lysyl-[protein] + 3 S-adenosyl-L-homocysteine + 3 H(+)</text>
        <dbReference type="Rhea" id="RHEA:54724"/>
        <dbReference type="Rhea" id="RHEA-COMP:13789"/>
        <dbReference type="Rhea" id="RHEA-COMP:13973"/>
        <dbReference type="ChEBI" id="CHEBI:15378"/>
        <dbReference type="ChEBI" id="CHEBI:57856"/>
        <dbReference type="ChEBI" id="CHEBI:59789"/>
        <dbReference type="ChEBI" id="CHEBI:138061"/>
        <dbReference type="ChEBI" id="CHEBI:138317"/>
        <dbReference type="EC" id="2.1.1.244"/>
    </reaction>
</comment>
<keyword evidence="3" id="KW-0808">Transferase</keyword>
<dbReference type="GO" id="GO:0032259">
    <property type="term" value="P:methylation"/>
    <property type="evidence" value="ECO:0007669"/>
    <property type="project" value="UniProtKB-KW"/>
</dbReference>
<dbReference type="PANTHER" id="PTHR12753:SF0">
    <property type="entry name" value="ALPHA N-TERMINAL PROTEIN METHYLTRANSFERASE 1"/>
    <property type="match status" value="1"/>
</dbReference>
<evidence type="ECO:0000256" key="9">
    <source>
        <dbReference type="ARBA" id="ARBA00047885"/>
    </source>
</evidence>
<dbReference type="Pfam" id="PF05891">
    <property type="entry name" value="Methyltransf_PK"/>
    <property type="match status" value="1"/>
</dbReference>
<dbReference type="OrthoDB" id="1298661at2759"/>
<dbReference type="EC" id="2.1.1.244" evidence="5"/>
<comment type="catalytic activity">
    <reaction evidence="10">
        <text>N-terminal L-alanyl-L-prolyl-L-lysyl-[protein] + 3 S-adenosyl-L-methionine = N-terminal N,N,N-trimethyl-L-alanyl-L-prolyl-L-lysyl-[protein] + 3 S-adenosyl-L-homocysteine + 3 H(+)</text>
        <dbReference type="Rhea" id="RHEA:54712"/>
        <dbReference type="Rhea" id="RHEA-COMP:13785"/>
        <dbReference type="Rhea" id="RHEA-COMP:13971"/>
        <dbReference type="ChEBI" id="CHEBI:15378"/>
        <dbReference type="ChEBI" id="CHEBI:57856"/>
        <dbReference type="ChEBI" id="CHEBI:59789"/>
        <dbReference type="ChEBI" id="CHEBI:138057"/>
        <dbReference type="ChEBI" id="CHEBI:138315"/>
        <dbReference type="EC" id="2.1.1.244"/>
    </reaction>
</comment>
<gene>
    <name evidence="13" type="ORF">CC80DRAFT_17687</name>
</gene>
<dbReference type="InterPro" id="IPR008576">
    <property type="entry name" value="MeTrfase_NTM1"/>
</dbReference>
<evidence type="ECO:0000256" key="3">
    <source>
        <dbReference type="ARBA" id="ARBA00022679"/>
    </source>
</evidence>
<evidence type="ECO:0000256" key="4">
    <source>
        <dbReference type="ARBA" id="ARBA00022691"/>
    </source>
</evidence>
<evidence type="ECO:0000256" key="11">
    <source>
        <dbReference type="ARBA" id="ARBA00082558"/>
    </source>
</evidence>
<evidence type="ECO:0000256" key="7">
    <source>
        <dbReference type="ARBA" id="ARBA00043129"/>
    </source>
</evidence>
<dbReference type="GO" id="GO:0005737">
    <property type="term" value="C:cytoplasm"/>
    <property type="evidence" value="ECO:0007669"/>
    <property type="project" value="TreeGrafter"/>
</dbReference>
<comment type="catalytic activity">
    <reaction evidence="9">
        <text>N-terminal L-prolyl-L-prolyl-L-lysyl-[protein] + 2 S-adenosyl-L-methionine = N-terminal N,N-dimethyl-L-prolyl-L-prolyl-L-lysyl-[protein] + 2 S-adenosyl-L-homocysteine + 2 H(+)</text>
        <dbReference type="Rhea" id="RHEA:54736"/>
        <dbReference type="Rhea" id="RHEA-COMP:13787"/>
        <dbReference type="Rhea" id="RHEA-COMP:13974"/>
        <dbReference type="ChEBI" id="CHEBI:15378"/>
        <dbReference type="ChEBI" id="CHEBI:57856"/>
        <dbReference type="ChEBI" id="CHEBI:59789"/>
        <dbReference type="ChEBI" id="CHEBI:138059"/>
        <dbReference type="ChEBI" id="CHEBI:138318"/>
        <dbReference type="EC" id="2.1.1.244"/>
    </reaction>
</comment>
<keyword evidence="2" id="KW-0489">Methyltransferase</keyword>
<organism evidence="13 14">
    <name type="scientific">Byssothecium circinans</name>
    <dbReference type="NCBI Taxonomy" id="147558"/>
    <lineage>
        <taxon>Eukaryota</taxon>
        <taxon>Fungi</taxon>
        <taxon>Dikarya</taxon>
        <taxon>Ascomycota</taxon>
        <taxon>Pezizomycotina</taxon>
        <taxon>Dothideomycetes</taxon>
        <taxon>Pleosporomycetidae</taxon>
        <taxon>Pleosporales</taxon>
        <taxon>Massarineae</taxon>
        <taxon>Massarinaceae</taxon>
        <taxon>Byssothecium</taxon>
    </lineage>
</organism>
<dbReference type="PANTHER" id="PTHR12753">
    <property type="entry name" value="AD-003 - RELATED"/>
    <property type="match status" value="1"/>
</dbReference>
<evidence type="ECO:0000313" key="13">
    <source>
        <dbReference type="EMBL" id="KAF1958705.1"/>
    </source>
</evidence>
<dbReference type="PIRSF" id="PIRSF016958">
    <property type="entry name" value="DUF858_MeTrfase_lik"/>
    <property type="match status" value="1"/>
</dbReference>
<evidence type="ECO:0000256" key="1">
    <source>
        <dbReference type="ARBA" id="ARBA00009059"/>
    </source>
</evidence>
<dbReference type="SUPFAM" id="SSF53335">
    <property type="entry name" value="S-adenosyl-L-methionine-dependent methyltransferases"/>
    <property type="match status" value="1"/>
</dbReference>
<comment type="similarity">
    <text evidence="1">Belongs to the methyltransferase superfamily. NTM1 family.</text>
</comment>
<reference evidence="13" key="1">
    <citation type="journal article" date="2020" name="Stud. Mycol.">
        <title>101 Dothideomycetes genomes: a test case for predicting lifestyles and emergence of pathogens.</title>
        <authorList>
            <person name="Haridas S."/>
            <person name="Albert R."/>
            <person name="Binder M."/>
            <person name="Bloem J."/>
            <person name="Labutti K."/>
            <person name="Salamov A."/>
            <person name="Andreopoulos B."/>
            <person name="Baker S."/>
            <person name="Barry K."/>
            <person name="Bills G."/>
            <person name="Bluhm B."/>
            <person name="Cannon C."/>
            <person name="Castanera R."/>
            <person name="Culley D."/>
            <person name="Daum C."/>
            <person name="Ezra D."/>
            <person name="Gonzalez J."/>
            <person name="Henrissat B."/>
            <person name="Kuo A."/>
            <person name="Liang C."/>
            <person name="Lipzen A."/>
            <person name="Lutzoni F."/>
            <person name="Magnuson J."/>
            <person name="Mondo S."/>
            <person name="Nolan M."/>
            <person name="Ohm R."/>
            <person name="Pangilinan J."/>
            <person name="Park H.-J."/>
            <person name="Ramirez L."/>
            <person name="Alfaro M."/>
            <person name="Sun H."/>
            <person name="Tritt A."/>
            <person name="Yoshinaga Y."/>
            <person name="Zwiers L.-H."/>
            <person name="Turgeon B."/>
            <person name="Goodwin S."/>
            <person name="Spatafora J."/>
            <person name="Crous P."/>
            <person name="Grigoriev I."/>
        </authorList>
    </citation>
    <scope>NUCLEOTIDE SEQUENCE</scope>
    <source>
        <strain evidence="13">CBS 675.92</strain>
    </source>
</reference>
<feature type="binding site" evidence="12">
    <location>
        <position position="157"/>
    </location>
    <ligand>
        <name>S-adenosyl-L-methionine</name>
        <dbReference type="ChEBI" id="CHEBI:59789"/>
    </ligand>
</feature>
<feature type="binding site" evidence="12">
    <location>
        <position position="80"/>
    </location>
    <ligand>
        <name>S-adenosyl-L-methionine</name>
        <dbReference type="ChEBI" id="CHEBI:59789"/>
    </ligand>
</feature>
<evidence type="ECO:0000256" key="6">
    <source>
        <dbReference type="ARBA" id="ARBA00039449"/>
    </source>
</evidence>
<evidence type="ECO:0000256" key="2">
    <source>
        <dbReference type="ARBA" id="ARBA00022603"/>
    </source>
</evidence>
<dbReference type="Proteomes" id="UP000800035">
    <property type="component" value="Unassembled WGS sequence"/>
</dbReference>
<dbReference type="EMBL" id="ML976986">
    <property type="protein sequence ID" value="KAF1958705.1"/>
    <property type="molecule type" value="Genomic_DNA"/>
</dbReference>
<evidence type="ECO:0000256" key="12">
    <source>
        <dbReference type="PIRSR" id="PIRSR016958-1"/>
    </source>
</evidence>
<accession>A0A6A5U1J4</accession>
<feature type="binding site" evidence="12">
    <location>
        <begin position="141"/>
        <end position="142"/>
    </location>
    <ligand>
        <name>S-adenosyl-L-methionine</name>
        <dbReference type="ChEBI" id="CHEBI:59789"/>
    </ligand>
</feature>
<protein>
    <recommendedName>
        <fullName evidence="6">Alpha N-terminal protein methyltransferase 1</fullName>
        <ecNumber evidence="5">2.1.1.244</ecNumber>
    </recommendedName>
    <alternativeName>
        <fullName evidence="11">Translation associated element 1</fullName>
    </alternativeName>
    <alternativeName>
        <fullName evidence="7">X-Pro-Lys N-terminal protein methyltransferase 1</fullName>
    </alternativeName>
</protein>
<dbReference type="Gene3D" id="3.40.50.150">
    <property type="entry name" value="Vaccinia Virus protein VP39"/>
    <property type="match status" value="1"/>
</dbReference>
<proteinExistence type="inferred from homology"/>
<sequence>MPPDPRSDASRPDALIDHAASITYWNSVSADTNGMLGGYPQTSRIDLQGSSNFLTKLRRRKSSIPTKEPLPPLNKVADCGAGVGRVTKEFLLKVATRVDVVEPVKKFTDELVQGLKSGEWAGDGTTAGGRGQVGKIINLGLQDWTAEAGAYSLIWNQWCLGYLTDAQLVAYLRRCSAGLAKEGESWIVVKENMSTALYERDIYDDQDSSVTRSDGKFRELFKQAGLKVVATEVQKGFPKGLFPVRIYALRPE</sequence>
<dbReference type="InterPro" id="IPR029063">
    <property type="entry name" value="SAM-dependent_MTases_sf"/>
</dbReference>
<keyword evidence="4 12" id="KW-0949">S-adenosyl-L-methionine</keyword>
<dbReference type="FunFam" id="3.40.50.150:FF:000025">
    <property type="entry name" value="N-terminal Xaa-Pro-Lys N-methyltransferase 1"/>
    <property type="match status" value="1"/>
</dbReference>
<evidence type="ECO:0000313" key="14">
    <source>
        <dbReference type="Proteomes" id="UP000800035"/>
    </source>
</evidence>
<keyword evidence="14" id="KW-1185">Reference proteome</keyword>
<evidence type="ECO:0000256" key="10">
    <source>
        <dbReference type="ARBA" id="ARBA00048167"/>
    </source>
</evidence>
<evidence type="ECO:0000256" key="5">
    <source>
        <dbReference type="ARBA" id="ARBA00039112"/>
    </source>
</evidence>
<dbReference type="GO" id="GO:0071885">
    <property type="term" value="F:N-terminal protein N-methyltransferase activity"/>
    <property type="evidence" value="ECO:0007669"/>
    <property type="project" value="UniProtKB-EC"/>
</dbReference>
<dbReference type="AlphaFoldDB" id="A0A6A5U1J4"/>
<name>A0A6A5U1J4_9PLEO</name>
<feature type="binding site" evidence="12">
    <location>
        <position position="85"/>
    </location>
    <ligand>
        <name>S-adenosyl-L-methionine</name>
        <dbReference type="ChEBI" id="CHEBI:59789"/>
    </ligand>
</feature>
<evidence type="ECO:0000256" key="8">
    <source>
        <dbReference type="ARBA" id="ARBA00047306"/>
    </source>
</evidence>